<dbReference type="Pfam" id="PF11276">
    <property type="entry name" value="DUF3078"/>
    <property type="match status" value="1"/>
</dbReference>
<gene>
    <name evidence="2" type="ORF">EJA19_06760</name>
</gene>
<feature type="chain" id="PRO_5018550384" evidence="1">
    <location>
        <begin position="19"/>
        <end position="321"/>
    </location>
</feature>
<comment type="caution">
    <text evidence="2">The sequence shown here is derived from an EMBL/GenBank/DDBJ whole genome shotgun (WGS) entry which is preliminary data.</text>
</comment>
<dbReference type="Proteomes" id="UP000270620">
    <property type="component" value="Unassembled WGS sequence"/>
</dbReference>
<sequence>MRVLFCLVVLFVSNLSIAQPDSLFFYVNDDVKLPTKGVWEQTNKAGLDISEVAFVNWNAGGSNSISALLSFQSQLKYQFRHFFWNTNLLTRYGINKQQEQKMRKTDDIIDISSVVGYRKDTLTNWYYSARFNFKSQFTNGYNYPDKNKAISRFMAPGYLFLGGGVEYGKNIDEFSSYFSPLTLKATFVLDEDLANLGSFGVRPAEYDSEGNLIREGEKVRKEIGVLLTNAYEAQLFENISVKHFVSFYTDYLNNFGNIDVDWQVNFDFKVNDFVRATLGSHLRYDDDTKVLVETDVEGEYEEEGATVQWKQLLGVGVVVDF</sequence>
<feature type="signal peptide" evidence="1">
    <location>
        <begin position="1"/>
        <end position="18"/>
    </location>
</feature>
<proteinExistence type="predicted"/>
<organism evidence="2 3">
    <name type="scientific">Mangrovimonas spongiae</name>
    <dbReference type="NCBI Taxonomy" id="2494697"/>
    <lineage>
        <taxon>Bacteria</taxon>
        <taxon>Pseudomonadati</taxon>
        <taxon>Bacteroidota</taxon>
        <taxon>Flavobacteriia</taxon>
        <taxon>Flavobacteriales</taxon>
        <taxon>Flavobacteriaceae</taxon>
        <taxon>Mangrovimonas</taxon>
    </lineage>
</organism>
<name>A0A3R9NZ08_9FLAO</name>
<dbReference type="InterPro" id="IPR021428">
    <property type="entry name" value="DUF3078"/>
</dbReference>
<dbReference type="AlphaFoldDB" id="A0A3R9NZ08"/>
<reference evidence="2 3" key="1">
    <citation type="submission" date="2018-12" db="EMBL/GenBank/DDBJ databases">
        <title>Mangrovimonas spongiae sp. nov., a novel member of the genus Mangrovimonas isolated from marine sponge.</title>
        <authorList>
            <person name="Zhuang L."/>
            <person name="Luo L."/>
        </authorList>
    </citation>
    <scope>NUCLEOTIDE SEQUENCE [LARGE SCALE GENOMIC DNA]</scope>
    <source>
        <strain evidence="2 3">HN-E26</strain>
    </source>
</reference>
<keyword evidence="3" id="KW-1185">Reference proteome</keyword>
<dbReference type="RefSeq" id="WP_125467585.1">
    <property type="nucleotide sequence ID" value="NZ_RWBG01000002.1"/>
</dbReference>
<dbReference type="EMBL" id="RWBG01000002">
    <property type="protein sequence ID" value="RSK40672.1"/>
    <property type="molecule type" value="Genomic_DNA"/>
</dbReference>
<protein>
    <submittedName>
        <fullName evidence="2">DUF3078 domain-containing protein</fullName>
    </submittedName>
</protein>
<accession>A0A3R9NZ08</accession>
<evidence type="ECO:0000256" key="1">
    <source>
        <dbReference type="SAM" id="SignalP"/>
    </source>
</evidence>
<evidence type="ECO:0000313" key="3">
    <source>
        <dbReference type="Proteomes" id="UP000270620"/>
    </source>
</evidence>
<keyword evidence="1" id="KW-0732">Signal</keyword>
<dbReference type="OrthoDB" id="1495718at2"/>
<evidence type="ECO:0000313" key="2">
    <source>
        <dbReference type="EMBL" id="RSK40672.1"/>
    </source>
</evidence>